<gene>
    <name evidence="1" type="ORF">ACFPH8_08895</name>
</gene>
<name>A0ABW0C694_9FLAO</name>
<sequence length="124" mass="14193">MTEESHQRTMSLREVTKERRGNLFIIHPKPQVISNPKQSLQGGGLLSLRGSMTEESHQRTMSLREVTKERRGNLFIIHPKPQVISNPKLSLQGGGLLSFRGKYYRRISSNKRNLFIALKTATEH</sequence>
<dbReference type="EMBL" id="JBHSLA010000003">
    <property type="protein sequence ID" value="MFC5195441.1"/>
    <property type="molecule type" value="Genomic_DNA"/>
</dbReference>
<protein>
    <submittedName>
        <fullName evidence="1">Uncharacterized protein</fullName>
    </submittedName>
</protein>
<dbReference type="RefSeq" id="WP_376860263.1">
    <property type="nucleotide sequence ID" value="NZ_JBHSLA010000003.1"/>
</dbReference>
<accession>A0ABW0C694</accession>
<evidence type="ECO:0000313" key="2">
    <source>
        <dbReference type="Proteomes" id="UP001596162"/>
    </source>
</evidence>
<evidence type="ECO:0000313" key="1">
    <source>
        <dbReference type="EMBL" id="MFC5195441.1"/>
    </source>
</evidence>
<dbReference type="Proteomes" id="UP001596162">
    <property type="component" value="Unassembled WGS sequence"/>
</dbReference>
<comment type="caution">
    <text evidence="1">The sequence shown here is derived from an EMBL/GenBank/DDBJ whole genome shotgun (WGS) entry which is preliminary data.</text>
</comment>
<proteinExistence type="predicted"/>
<reference evidence="2" key="1">
    <citation type="journal article" date="2019" name="Int. J. Syst. Evol. Microbiol.">
        <title>The Global Catalogue of Microorganisms (GCM) 10K type strain sequencing project: providing services to taxonomists for standard genome sequencing and annotation.</title>
        <authorList>
            <consortium name="The Broad Institute Genomics Platform"/>
            <consortium name="The Broad Institute Genome Sequencing Center for Infectious Disease"/>
            <person name="Wu L."/>
            <person name="Ma J."/>
        </authorList>
    </citation>
    <scope>NUCLEOTIDE SEQUENCE [LARGE SCALE GENOMIC DNA]</scope>
    <source>
        <strain evidence="2">JCM 17978</strain>
    </source>
</reference>
<keyword evidence="2" id="KW-1185">Reference proteome</keyword>
<organism evidence="1 2">
    <name type="scientific">Bizionia hallyeonensis</name>
    <dbReference type="NCBI Taxonomy" id="1123757"/>
    <lineage>
        <taxon>Bacteria</taxon>
        <taxon>Pseudomonadati</taxon>
        <taxon>Bacteroidota</taxon>
        <taxon>Flavobacteriia</taxon>
        <taxon>Flavobacteriales</taxon>
        <taxon>Flavobacteriaceae</taxon>
        <taxon>Bizionia</taxon>
    </lineage>
</organism>